<sequence length="630" mass="71284">MAIADWGKELRISDVQMEDAGQYQCMGLNVLSLSNLTKVFDVNIESAPEWEKEPEDQDKSEGEIATFICKAKGVPDPVYDWFINGVPLSYSPSTENVWDHPRIYNNPRFHKIGHNNIALIDLTLADHMSIQCNASNKHGYVFSNVYLNVINQAPEIEQEPPDSIKVAESQSVIIPCIVRGKPDPLIEWYRYTTLITGGRFKILPSGSLKISNVTVADAGKYHCKASNKFGVVKSAKVCSVQVKRKTRIEQFPEDLVVKAGFDAKFTCSGSTDFDEARNMVVTWEKDDKPVASTENRMKQNFWDNSLTISGTIVRDSGVYTCVISNGLDTDRAHAFLTVKARPNPPTSVEIYRCPNWDNKAELRWTKGIANNEPVTYFIIQYSTTFNPDRWVSAVAVDYTENTATIDLSPWVNYSFRVIAHNQIGLSAPSKQTLTICRTNPTVPFKNPANVKSIRNRRNKLKIEWSPMNQMEHNGAGFKYLVSYQRQGDPMKTILLDDWRNNSVEVDATEPYYPYQVKIQAKNIMGNSSAKVDNFTLYSYEDVPLGRVSGLVVSNISSTSATITFSWDDLWLEKKGQTASVRGEFKGFRIQYWVDGQKKKTFREDDLPVSLLYPVDWKPDGQTTLVKQTTR</sequence>
<evidence type="ECO:0000259" key="4">
    <source>
        <dbReference type="PROSITE" id="PS50853"/>
    </source>
</evidence>
<dbReference type="OrthoDB" id="6244967at2759"/>
<dbReference type="Proteomes" id="UP000828390">
    <property type="component" value="Unassembled WGS sequence"/>
</dbReference>
<dbReference type="PANTHER" id="PTHR44170">
    <property type="entry name" value="PROTEIN SIDEKICK"/>
    <property type="match status" value="1"/>
</dbReference>
<organism evidence="5 6">
    <name type="scientific">Dreissena polymorpha</name>
    <name type="common">Zebra mussel</name>
    <name type="synonym">Mytilus polymorpha</name>
    <dbReference type="NCBI Taxonomy" id="45954"/>
    <lineage>
        <taxon>Eukaryota</taxon>
        <taxon>Metazoa</taxon>
        <taxon>Spiralia</taxon>
        <taxon>Lophotrochozoa</taxon>
        <taxon>Mollusca</taxon>
        <taxon>Bivalvia</taxon>
        <taxon>Autobranchia</taxon>
        <taxon>Heteroconchia</taxon>
        <taxon>Euheterodonta</taxon>
        <taxon>Imparidentia</taxon>
        <taxon>Neoheterodontei</taxon>
        <taxon>Myida</taxon>
        <taxon>Dreissenoidea</taxon>
        <taxon>Dreissenidae</taxon>
        <taxon>Dreissena</taxon>
    </lineage>
</organism>
<accession>A0A9D4L185</accession>
<dbReference type="SMART" id="SM00060">
    <property type="entry name" value="FN3"/>
    <property type="match status" value="2"/>
</dbReference>
<dbReference type="PROSITE" id="PS50853">
    <property type="entry name" value="FN3"/>
    <property type="match status" value="2"/>
</dbReference>
<feature type="domain" description="Fibronectin type-III" evidence="4">
    <location>
        <begin position="344"/>
        <end position="441"/>
    </location>
</feature>
<dbReference type="Gene3D" id="2.60.40.10">
    <property type="entry name" value="Immunoglobulins"/>
    <property type="match status" value="6"/>
</dbReference>
<name>A0A9D4L185_DREPO</name>
<dbReference type="GO" id="GO:0007411">
    <property type="term" value="P:axon guidance"/>
    <property type="evidence" value="ECO:0007669"/>
    <property type="project" value="TreeGrafter"/>
</dbReference>
<feature type="domain" description="Ig-like" evidence="3">
    <location>
        <begin position="154"/>
        <end position="239"/>
    </location>
</feature>
<dbReference type="Pfam" id="PF07679">
    <property type="entry name" value="I-set"/>
    <property type="match status" value="2"/>
</dbReference>
<dbReference type="SUPFAM" id="SSF49265">
    <property type="entry name" value="Fibronectin type III"/>
    <property type="match status" value="1"/>
</dbReference>
<dbReference type="PROSITE" id="PS50835">
    <property type="entry name" value="IG_LIKE"/>
    <property type="match status" value="3"/>
</dbReference>
<dbReference type="GO" id="GO:0007420">
    <property type="term" value="P:brain development"/>
    <property type="evidence" value="ECO:0007669"/>
    <property type="project" value="TreeGrafter"/>
</dbReference>
<dbReference type="SUPFAM" id="SSF48726">
    <property type="entry name" value="Immunoglobulin"/>
    <property type="match status" value="3"/>
</dbReference>
<dbReference type="InterPro" id="IPR003599">
    <property type="entry name" value="Ig_sub"/>
</dbReference>
<comment type="caution">
    <text evidence="5">The sequence shown here is derived from an EMBL/GenBank/DDBJ whole genome shotgun (WGS) entry which is preliminary data.</text>
</comment>
<dbReference type="PANTHER" id="PTHR44170:SF6">
    <property type="entry name" value="CONTACTIN"/>
    <property type="match status" value="1"/>
</dbReference>
<dbReference type="Pfam" id="PF13927">
    <property type="entry name" value="Ig_3"/>
    <property type="match status" value="1"/>
</dbReference>
<dbReference type="GO" id="GO:0098632">
    <property type="term" value="F:cell-cell adhesion mediator activity"/>
    <property type="evidence" value="ECO:0007669"/>
    <property type="project" value="TreeGrafter"/>
</dbReference>
<keyword evidence="1" id="KW-0677">Repeat</keyword>
<keyword evidence="2" id="KW-1015">Disulfide bond</keyword>
<feature type="domain" description="Fibronectin type-III" evidence="4">
    <location>
        <begin position="446"/>
        <end position="541"/>
    </location>
</feature>
<dbReference type="AlphaFoldDB" id="A0A9D4L185"/>
<evidence type="ECO:0000256" key="1">
    <source>
        <dbReference type="ARBA" id="ARBA00022737"/>
    </source>
</evidence>
<dbReference type="InterPro" id="IPR013098">
    <property type="entry name" value="Ig_I-set"/>
</dbReference>
<dbReference type="CDD" id="cd00063">
    <property type="entry name" value="FN3"/>
    <property type="match status" value="2"/>
</dbReference>
<dbReference type="GO" id="GO:0030424">
    <property type="term" value="C:axon"/>
    <property type="evidence" value="ECO:0007669"/>
    <property type="project" value="TreeGrafter"/>
</dbReference>
<dbReference type="SMART" id="SM00408">
    <property type="entry name" value="IGc2"/>
    <property type="match status" value="3"/>
</dbReference>
<feature type="domain" description="Ig-like" evidence="3">
    <location>
        <begin position="48"/>
        <end position="148"/>
    </location>
</feature>
<dbReference type="InterPro" id="IPR036116">
    <property type="entry name" value="FN3_sf"/>
</dbReference>
<proteinExistence type="predicted"/>
<dbReference type="InterPro" id="IPR003961">
    <property type="entry name" value="FN3_dom"/>
</dbReference>
<reference evidence="5" key="2">
    <citation type="submission" date="2020-11" db="EMBL/GenBank/DDBJ databases">
        <authorList>
            <person name="McCartney M.A."/>
            <person name="Auch B."/>
            <person name="Kono T."/>
            <person name="Mallez S."/>
            <person name="Becker A."/>
            <person name="Gohl D.M."/>
            <person name="Silverstein K.A.T."/>
            <person name="Koren S."/>
            <person name="Bechman K.B."/>
            <person name="Herman A."/>
            <person name="Abrahante J.E."/>
            <person name="Garbe J."/>
        </authorList>
    </citation>
    <scope>NUCLEOTIDE SEQUENCE</scope>
    <source>
        <strain evidence="5">Duluth1</strain>
        <tissue evidence="5">Whole animal</tissue>
    </source>
</reference>
<dbReference type="GO" id="GO:0005886">
    <property type="term" value="C:plasma membrane"/>
    <property type="evidence" value="ECO:0007669"/>
    <property type="project" value="TreeGrafter"/>
</dbReference>
<dbReference type="Pfam" id="PF00041">
    <property type="entry name" value="fn3"/>
    <property type="match status" value="1"/>
</dbReference>
<dbReference type="EMBL" id="JAIWYP010000003">
    <property type="protein sequence ID" value="KAH3848847.1"/>
    <property type="molecule type" value="Genomic_DNA"/>
</dbReference>
<evidence type="ECO:0000313" key="6">
    <source>
        <dbReference type="Proteomes" id="UP000828390"/>
    </source>
</evidence>
<evidence type="ECO:0000259" key="3">
    <source>
        <dbReference type="PROSITE" id="PS50835"/>
    </source>
</evidence>
<evidence type="ECO:0000256" key="2">
    <source>
        <dbReference type="ARBA" id="ARBA00023157"/>
    </source>
</evidence>
<keyword evidence="6" id="KW-1185">Reference proteome</keyword>
<dbReference type="InterPro" id="IPR007110">
    <property type="entry name" value="Ig-like_dom"/>
</dbReference>
<reference evidence="5" key="1">
    <citation type="journal article" date="2019" name="bioRxiv">
        <title>The Genome of the Zebra Mussel, Dreissena polymorpha: A Resource for Invasive Species Research.</title>
        <authorList>
            <person name="McCartney M.A."/>
            <person name="Auch B."/>
            <person name="Kono T."/>
            <person name="Mallez S."/>
            <person name="Zhang Y."/>
            <person name="Obille A."/>
            <person name="Becker A."/>
            <person name="Abrahante J.E."/>
            <person name="Garbe J."/>
            <person name="Badalamenti J.P."/>
            <person name="Herman A."/>
            <person name="Mangelson H."/>
            <person name="Liachko I."/>
            <person name="Sullivan S."/>
            <person name="Sone E.D."/>
            <person name="Koren S."/>
            <person name="Silverstein K.A.T."/>
            <person name="Beckman K.B."/>
            <person name="Gohl D.M."/>
        </authorList>
    </citation>
    <scope>NUCLEOTIDE SEQUENCE</scope>
    <source>
        <strain evidence="5">Duluth1</strain>
        <tissue evidence="5">Whole animal</tissue>
    </source>
</reference>
<feature type="domain" description="Ig-like" evidence="3">
    <location>
        <begin position="246"/>
        <end position="337"/>
    </location>
</feature>
<evidence type="ECO:0000313" key="5">
    <source>
        <dbReference type="EMBL" id="KAH3848847.1"/>
    </source>
</evidence>
<gene>
    <name evidence="5" type="ORF">DPMN_091230</name>
</gene>
<dbReference type="InterPro" id="IPR036179">
    <property type="entry name" value="Ig-like_dom_sf"/>
</dbReference>
<dbReference type="InterPro" id="IPR003598">
    <property type="entry name" value="Ig_sub2"/>
</dbReference>
<protein>
    <submittedName>
        <fullName evidence="5">Uncharacterized protein</fullName>
    </submittedName>
</protein>
<dbReference type="InterPro" id="IPR013783">
    <property type="entry name" value="Ig-like_fold"/>
</dbReference>
<dbReference type="SMART" id="SM00409">
    <property type="entry name" value="IG"/>
    <property type="match status" value="3"/>
</dbReference>